<evidence type="ECO:0000256" key="5">
    <source>
        <dbReference type="ARBA" id="ARBA00022603"/>
    </source>
</evidence>
<dbReference type="EC" id="2.1.1.225" evidence="3 15"/>
<dbReference type="PANTHER" id="PTHR12998">
    <property type="entry name" value="TRNA:M(4)X MODIFICATION ENZYME TRM13 HOMOLOG"/>
    <property type="match status" value="1"/>
</dbReference>
<comment type="catalytic activity">
    <reaction evidence="13 15">
        <text>cytidine(4) in tRNA(Gly)(GCC) + S-adenosyl-L-methionine = 2'-O-methylcytidine(4) in tRNA(Gly)(GCC) + S-adenosyl-L-homocysteine + H(+)</text>
        <dbReference type="Rhea" id="RHEA:43192"/>
        <dbReference type="Rhea" id="RHEA-COMP:10399"/>
        <dbReference type="Rhea" id="RHEA-COMP:10400"/>
        <dbReference type="ChEBI" id="CHEBI:15378"/>
        <dbReference type="ChEBI" id="CHEBI:57856"/>
        <dbReference type="ChEBI" id="CHEBI:59789"/>
        <dbReference type="ChEBI" id="CHEBI:74495"/>
        <dbReference type="ChEBI" id="CHEBI:82748"/>
        <dbReference type="EC" id="2.1.1.225"/>
    </reaction>
</comment>
<dbReference type="GO" id="GO:0030488">
    <property type="term" value="P:tRNA methylation"/>
    <property type="evidence" value="ECO:0007669"/>
    <property type="project" value="InterPro"/>
</dbReference>
<feature type="region of interest" description="Disordered" evidence="16">
    <location>
        <begin position="385"/>
        <end position="443"/>
    </location>
</feature>
<dbReference type="InterPro" id="IPR022776">
    <property type="entry name" value="TRM13/UPF0224_CHHC_Znf_dom"/>
</dbReference>
<dbReference type="InterPro" id="IPR021721">
    <property type="entry name" value="Znf_CCCH-type_TRM13"/>
</dbReference>
<dbReference type="Pfam" id="PF05206">
    <property type="entry name" value="TRM13"/>
    <property type="match status" value="2"/>
</dbReference>
<comment type="function">
    <text evidence="1 15">tRNA methylase which 2'-O-methylates cytidine(4) in tRNA(Pro) and tRNA(Gly)(GCC), and adenosine(4) in tRNA(His).</text>
</comment>
<dbReference type="GO" id="GO:0008270">
    <property type="term" value="F:zinc ion binding"/>
    <property type="evidence" value="ECO:0007669"/>
    <property type="project" value="UniProtKB-KW"/>
</dbReference>
<evidence type="ECO:0000313" key="19">
    <source>
        <dbReference type="Proteomes" id="UP000318582"/>
    </source>
</evidence>
<dbReference type="PANTHER" id="PTHR12998:SF0">
    <property type="entry name" value="TRNA:M(4)X MODIFICATION ENZYME TRM13 HOMOLOG"/>
    <property type="match status" value="1"/>
</dbReference>
<evidence type="ECO:0000256" key="8">
    <source>
        <dbReference type="ARBA" id="ARBA00022694"/>
    </source>
</evidence>
<evidence type="ECO:0000256" key="6">
    <source>
        <dbReference type="ARBA" id="ARBA00022679"/>
    </source>
</evidence>
<organism evidence="18 19">
    <name type="scientific">Powellomyces hirtus</name>
    <dbReference type="NCBI Taxonomy" id="109895"/>
    <lineage>
        <taxon>Eukaryota</taxon>
        <taxon>Fungi</taxon>
        <taxon>Fungi incertae sedis</taxon>
        <taxon>Chytridiomycota</taxon>
        <taxon>Chytridiomycota incertae sedis</taxon>
        <taxon>Chytridiomycetes</taxon>
        <taxon>Spizellomycetales</taxon>
        <taxon>Powellomycetaceae</taxon>
        <taxon>Powellomyces</taxon>
    </lineage>
</organism>
<keyword evidence="5 15" id="KW-0489">Methyltransferase</keyword>
<feature type="domain" description="CHHC U11-48K-type" evidence="17">
    <location>
        <begin position="67"/>
        <end position="94"/>
    </location>
</feature>
<dbReference type="InterPro" id="IPR007871">
    <property type="entry name" value="Methyltransferase_TRM13"/>
</dbReference>
<evidence type="ECO:0000256" key="13">
    <source>
        <dbReference type="ARBA" id="ARBA00048635"/>
    </source>
</evidence>
<keyword evidence="11 15" id="KW-0862">Zinc</keyword>
<keyword evidence="7 15" id="KW-0949">S-adenosyl-L-methionine</keyword>
<accession>A0A507E0D6</accession>
<dbReference type="EMBL" id="QEAQ01000057">
    <property type="protein sequence ID" value="TPX57142.1"/>
    <property type="molecule type" value="Genomic_DNA"/>
</dbReference>
<keyword evidence="8 15" id="KW-0819">tRNA processing</keyword>
<evidence type="ECO:0000256" key="12">
    <source>
        <dbReference type="ARBA" id="ARBA00048165"/>
    </source>
</evidence>
<evidence type="ECO:0000256" key="9">
    <source>
        <dbReference type="ARBA" id="ARBA00022723"/>
    </source>
</evidence>
<proteinExistence type="inferred from homology"/>
<dbReference type="Pfam" id="PF11722">
    <property type="entry name" value="zf-TRM13_CCCH"/>
    <property type="match status" value="1"/>
</dbReference>
<name>A0A507E0D6_9FUNG</name>
<evidence type="ECO:0000256" key="2">
    <source>
        <dbReference type="ARBA" id="ARBA00005265"/>
    </source>
</evidence>
<reference evidence="18 19" key="1">
    <citation type="journal article" date="2019" name="Sci. Rep.">
        <title>Comparative genomics of chytrid fungi reveal insights into the obligate biotrophic and pathogenic lifestyle of Synchytrium endobioticum.</title>
        <authorList>
            <person name="van de Vossenberg B.T.L.H."/>
            <person name="Warris S."/>
            <person name="Nguyen H.D.T."/>
            <person name="van Gent-Pelzer M.P.E."/>
            <person name="Joly D.L."/>
            <person name="van de Geest H.C."/>
            <person name="Bonants P.J.M."/>
            <person name="Smith D.S."/>
            <person name="Levesque C.A."/>
            <person name="van der Lee T.A.J."/>
        </authorList>
    </citation>
    <scope>NUCLEOTIDE SEQUENCE [LARGE SCALE GENOMIC DNA]</scope>
    <source>
        <strain evidence="18 19">CBS 809.83</strain>
    </source>
</reference>
<keyword evidence="9 15" id="KW-0479">Metal-binding</keyword>
<keyword evidence="6 15" id="KW-0808">Transferase</keyword>
<evidence type="ECO:0000259" key="17">
    <source>
        <dbReference type="PROSITE" id="PS51800"/>
    </source>
</evidence>
<evidence type="ECO:0000256" key="1">
    <source>
        <dbReference type="ARBA" id="ARBA00002267"/>
    </source>
</evidence>
<feature type="compositionally biased region" description="Low complexity" evidence="16">
    <location>
        <begin position="392"/>
        <end position="404"/>
    </location>
</feature>
<comment type="catalytic activity">
    <reaction evidence="14 15">
        <text>adenosine(4) in tRNA(His) + S-adenosyl-L-methionine = 2'-O-methyladenosine(4) in tRNA(His) + S-adenosyl-L-homocysteine + H(+)</text>
        <dbReference type="Rhea" id="RHEA:43196"/>
        <dbReference type="Rhea" id="RHEA-COMP:10401"/>
        <dbReference type="Rhea" id="RHEA-COMP:10402"/>
        <dbReference type="ChEBI" id="CHEBI:15378"/>
        <dbReference type="ChEBI" id="CHEBI:57856"/>
        <dbReference type="ChEBI" id="CHEBI:59789"/>
        <dbReference type="ChEBI" id="CHEBI:74411"/>
        <dbReference type="ChEBI" id="CHEBI:74477"/>
        <dbReference type="EC" id="2.1.1.225"/>
    </reaction>
</comment>
<protein>
    <recommendedName>
        <fullName evidence="4 15">tRNA:m(4)X modification enzyme TRM13</fullName>
        <ecNumber evidence="3 15">2.1.1.225</ecNumber>
    </recommendedName>
</protein>
<comment type="caution">
    <text evidence="18">The sequence shown here is derived from an EMBL/GenBank/DDBJ whole genome shotgun (WGS) entry which is preliminary data.</text>
</comment>
<keyword evidence="10 15" id="KW-0863">Zinc-finger</keyword>
<evidence type="ECO:0000256" key="11">
    <source>
        <dbReference type="ARBA" id="ARBA00022833"/>
    </source>
</evidence>
<evidence type="ECO:0000256" key="4">
    <source>
        <dbReference type="ARBA" id="ARBA00015883"/>
    </source>
</evidence>
<dbReference type="GO" id="GO:0106050">
    <property type="term" value="F:tRNA 2'-O-methyltransferase activity"/>
    <property type="evidence" value="ECO:0007669"/>
    <property type="project" value="UniProtKB-UniRule"/>
</dbReference>
<sequence>MAKRKRAEMGKDEEIPPARENQCHFWVKRKGRYCHLGVAPTHEYCGQHVMYEDKTRPGYGEVPGHERVPCPYDGGHNVAAKDLEKHMRKCNNKPEPIPLHFVENINVAQVDLLTPTVVSTPAPQPPSAPTGNAKESEETDAAAEAAATTARERLFRLPRETFTNLVSKVQRLYAEVIPKDLETMVLTHPSMNERLAAAGNGKHAVQQASLLGHIDRLGLLEQGNVFVEFGAGKGELAKWIYVAVGDPSKYVLIDRRNFRQKFDANMKHNTATWIDRLSMDIKDLDLTQYARVNHEKIVAVSKHLCGAATDLTLRCIANYQTNAATNENTGSIEGIVIALCCHHICKFAMYADPEYLQQWGISEEEFESMCVMSSWGTCGSWEQRQAAEEARTTTTTTTTTTTITPQHEPSSTPAPPSVTEPNTPTHVLTEPLNTAPPADDTDQPHWTQLTFAERETLGLQCKRVLDYGRLAYLRRCGFEAELVYYVDRKNSLENLALVAKRKNVVE</sequence>
<evidence type="ECO:0000256" key="7">
    <source>
        <dbReference type="ARBA" id="ARBA00022691"/>
    </source>
</evidence>
<feature type="region of interest" description="Disordered" evidence="16">
    <location>
        <begin position="117"/>
        <end position="147"/>
    </location>
</feature>
<dbReference type="InterPro" id="IPR039044">
    <property type="entry name" value="Trm13"/>
</dbReference>
<comment type="catalytic activity">
    <reaction evidence="12 15">
        <text>cytidine(4) in tRNA(Pro) + S-adenosyl-L-methionine = 2'-O-methylcytidine(4) in tRNA(Pro) + S-adenosyl-L-homocysteine + H(+)</text>
        <dbReference type="Rhea" id="RHEA:32767"/>
        <dbReference type="Rhea" id="RHEA-COMP:10397"/>
        <dbReference type="Rhea" id="RHEA-COMP:10398"/>
        <dbReference type="ChEBI" id="CHEBI:15378"/>
        <dbReference type="ChEBI" id="CHEBI:57856"/>
        <dbReference type="ChEBI" id="CHEBI:59789"/>
        <dbReference type="ChEBI" id="CHEBI:74495"/>
        <dbReference type="ChEBI" id="CHEBI:82748"/>
        <dbReference type="EC" id="2.1.1.225"/>
    </reaction>
</comment>
<dbReference type="Proteomes" id="UP000318582">
    <property type="component" value="Unassembled WGS sequence"/>
</dbReference>
<dbReference type="STRING" id="109895.A0A507E0D6"/>
<keyword evidence="19" id="KW-1185">Reference proteome</keyword>
<comment type="similarity">
    <text evidence="2 15">Belongs to the methyltransferase TRM13 family.</text>
</comment>
<evidence type="ECO:0000256" key="3">
    <source>
        <dbReference type="ARBA" id="ARBA00012810"/>
    </source>
</evidence>
<gene>
    <name evidence="18" type="ORF">PhCBS80983_g04047</name>
</gene>
<evidence type="ECO:0000256" key="16">
    <source>
        <dbReference type="SAM" id="MobiDB-lite"/>
    </source>
</evidence>
<dbReference type="PROSITE" id="PS51800">
    <property type="entry name" value="ZF_CHHC_U11_48K"/>
    <property type="match status" value="1"/>
</dbReference>
<evidence type="ECO:0000256" key="10">
    <source>
        <dbReference type="ARBA" id="ARBA00022771"/>
    </source>
</evidence>
<evidence type="ECO:0000256" key="15">
    <source>
        <dbReference type="RuleBase" id="RU367103"/>
    </source>
</evidence>
<evidence type="ECO:0000256" key="14">
    <source>
        <dbReference type="ARBA" id="ARBA00049393"/>
    </source>
</evidence>
<dbReference type="Pfam" id="PF05253">
    <property type="entry name" value="zf-U11-48K"/>
    <property type="match status" value="1"/>
</dbReference>
<evidence type="ECO:0000313" key="18">
    <source>
        <dbReference type="EMBL" id="TPX57142.1"/>
    </source>
</evidence>
<dbReference type="AlphaFoldDB" id="A0A507E0D6"/>